<dbReference type="SUPFAM" id="SSF50939">
    <property type="entry name" value="Sialidases"/>
    <property type="match status" value="2"/>
</dbReference>
<dbReference type="EMBL" id="JAJSON010000016">
    <property type="protein sequence ID" value="MCG9971271.1"/>
    <property type="molecule type" value="Genomic_DNA"/>
</dbReference>
<keyword evidence="5" id="KW-0378">Hydrolase</keyword>
<feature type="signal peptide" evidence="3">
    <location>
        <begin position="1"/>
        <end position="20"/>
    </location>
</feature>
<feature type="domain" description="Sortilin N-terminal" evidence="4">
    <location>
        <begin position="722"/>
        <end position="804"/>
    </location>
</feature>
<dbReference type="InterPro" id="IPR036278">
    <property type="entry name" value="Sialidase_sf"/>
</dbReference>
<evidence type="ECO:0000313" key="5">
    <source>
        <dbReference type="EMBL" id="MCG9971271.1"/>
    </source>
</evidence>
<evidence type="ECO:0000256" key="1">
    <source>
        <dbReference type="ARBA" id="ARBA00022737"/>
    </source>
</evidence>
<keyword evidence="6" id="KW-1185">Reference proteome</keyword>
<dbReference type="Gene3D" id="2.130.10.10">
    <property type="entry name" value="YVTN repeat-like/Quinoprotein amine dehydrogenase"/>
    <property type="match status" value="4"/>
</dbReference>
<feature type="region of interest" description="Disordered" evidence="2">
    <location>
        <begin position="947"/>
        <end position="972"/>
    </location>
</feature>
<dbReference type="GO" id="GO:0016787">
    <property type="term" value="F:hydrolase activity"/>
    <property type="evidence" value="ECO:0007669"/>
    <property type="project" value="UniProtKB-KW"/>
</dbReference>
<keyword evidence="1" id="KW-0677">Repeat</keyword>
<protein>
    <submittedName>
        <fullName evidence="5">Glycosyl hydrolase</fullName>
    </submittedName>
</protein>
<proteinExistence type="predicted"/>
<dbReference type="InterPro" id="IPR052025">
    <property type="entry name" value="Xyloglucanase_GH74"/>
</dbReference>
<dbReference type="InterPro" id="IPR031778">
    <property type="entry name" value="Sortilin_N"/>
</dbReference>
<keyword evidence="3" id="KW-0732">Signal</keyword>
<feature type="compositionally biased region" description="Basic and acidic residues" evidence="2">
    <location>
        <begin position="963"/>
        <end position="972"/>
    </location>
</feature>
<evidence type="ECO:0000259" key="4">
    <source>
        <dbReference type="Pfam" id="PF15902"/>
    </source>
</evidence>
<dbReference type="RefSeq" id="WP_240097360.1">
    <property type="nucleotide sequence ID" value="NZ_JAJSON010000016.1"/>
</dbReference>
<gene>
    <name evidence="5" type="ORF">LU635_06435</name>
</gene>
<feature type="chain" id="PRO_5040925088" evidence="3">
    <location>
        <begin position="21"/>
        <end position="972"/>
    </location>
</feature>
<comment type="caution">
    <text evidence="5">The sequence shown here is derived from an EMBL/GenBank/DDBJ whole genome shotgun (WGS) entry which is preliminary data.</text>
</comment>
<dbReference type="PANTHER" id="PTHR43739">
    <property type="entry name" value="XYLOGLUCANASE (EUROFUNG)"/>
    <property type="match status" value="1"/>
</dbReference>
<name>A0A9X1UW50_9FLAO</name>
<dbReference type="Proteomes" id="UP001139344">
    <property type="component" value="Unassembled WGS sequence"/>
</dbReference>
<sequence>MKYNYTFLSLILLSFSTVLSQQSATSGSALKAAIEKKEELTQSSIVRNIPLKNIGPTVMSGRITDFAVNPDDPTEFYAAYASGGLWYTNNNGTTFTPVMDNSPTQNIGDIAVDWKNGTIWVGTGEVNASRSSYAGIGILKSEDKGQTWQFMGLPDSHHISRILINPDDPEEIVVGVTGHLYSPNKERGIYKTTDGGKTWGNKLFIIEETGIIDVAVNPDNFNEMYAAAWDKDRKAWNFRESGENSGIYKSTDAGNTWTKISTKNSGFPTGDGVGRIGLAVYDANTVYAILDNQDRREKTEDEKEEEDLQKDDFKNMKKSEFLKLDDEELEAFLRDNDFQKKYTASSVKNMIREDKAKPEDLSLYLEDANSLLFDTPVIGAQVYKSTDGGKTWNITHDDYLDDVYYSYGYYFGMIHVDPQNKDAIYIYGVPILKSKDGGKTFKSIDAENVHADHHALWINPNRSGHLIDGNDGGINISYDDGENWIKNNSPSVGQFYAINIDNQSPYHVYGGLQDNGVWVGPHNNEESVGWAASGDYDYDRLLGGDGMQVEIDSRNSDIVYTGFQFGNYFRINRKTGERLYIHPKHELGESPYRYNWQTPVLLSPHNQDILYMGGNKLMRSMDQGENWTAISEDLTGGGKKGDVPYGTLATVSESPFQFGLIYTGSDDGFIHITKNGGASWTSIGEDLPEDLWISRVIASEHSKERVYATLNGYRWDDFKPYVYVSDNYGESWTDISSNLPLSPVNVIREDPDNENVLYLGTDNGVFVSLDRGESWQPFSTNFPHVAVHDLRVHPKEMDLVVGTHGRSIYIVDIAAVSALKTEELKDALTVSSAESIRFSSRWGNSYSKWIDPFVPELPITFYSAKEGKATVTIQSESGLQLQQFQVDADKGFNTTKYDLTITEDASKKLEKEDEKLNMKKAANEKFYIPRGKYSIKLEIGGKSAETKFEVTGNPNRENPVPEAKGEPDMEFD</sequence>
<dbReference type="GO" id="GO:0010411">
    <property type="term" value="P:xyloglucan metabolic process"/>
    <property type="evidence" value="ECO:0007669"/>
    <property type="project" value="TreeGrafter"/>
</dbReference>
<dbReference type="AlphaFoldDB" id="A0A9X1UW50"/>
<accession>A0A9X1UW50</accession>
<organism evidence="5 6">
    <name type="scientific">Christiangramia crocea</name>
    <dbReference type="NCBI Taxonomy" id="2904124"/>
    <lineage>
        <taxon>Bacteria</taxon>
        <taxon>Pseudomonadati</taxon>
        <taxon>Bacteroidota</taxon>
        <taxon>Flavobacteriia</taxon>
        <taxon>Flavobacteriales</taxon>
        <taxon>Flavobacteriaceae</taxon>
        <taxon>Christiangramia</taxon>
    </lineage>
</organism>
<evidence type="ECO:0000256" key="2">
    <source>
        <dbReference type="SAM" id="MobiDB-lite"/>
    </source>
</evidence>
<reference evidence="5" key="1">
    <citation type="submission" date="2021-12" db="EMBL/GenBank/DDBJ databases">
        <title>Description of Gramella crocea sp. nov., a new bacterium isolated from activated sludge.</title>
        <authorList>
            <person name="Zhang X."/>
        </authorList>
    </citation>
    <scope>NUCLEOTIDE SEQUENCE</scope>
    <source>
        <strain evidence="5">YB25</strain>
    </source>
</reference>
<dbReference type="CDD" id="cd15482">
    <property type="entry name" value="Sialidase_non-viral"/>
    <property type="match status" value="3"/>
</dbReference>
<dbReference type="Pfam" id="PF15902">
    <property type="entry name" value="Sortilin-Vps10"/>
    <property type="match status" value="1"/>
</dbReference>
<evidence type="ECO:0000313" key="6">
    <source>
        <dbReference type="Proteomes" id="UP001139344"/>
    </source>
</evidence>
<dbReference type="InterPro" id="IPR015943">
    <property type="entry name" value="WD40/YVTN_repeat-like_dom_sf"/>
</dbReference>
<dbReference type="PANTHER" id="PTHR43739:SF5">
    <property type="entry name" value="EXO-ALPHA-SIALIDASE"/>
    <property type="match status" value="1"/>
</dbReference>
<evidence type="ECO:0000256" key="3">
    <source>
        <dbReference type="SAM" id="SignalP"/>
    </source>
</evidence>